<comment type="caution">
    <text evidence="3">The sequence shown here is derived from an EMBL/GenBank/DDBJ whole genome shotgun (WGS) entry which is preliminary data.</text>
</comment>
<dbReference type="AlphaFoldDB" id="A0AAN8USG0"/>
<keyword evidence="2" id="KW-0812">Transmembrane</keyword>
<feature type="transmembrane region" description="Helical" evidence="2">
    <location>
        <begin position="258"/>
        <end position="275"/>
    </location>
</feature>
<evidence type="ECO:0000313" key="4">
    <source>
        <dbReference type="Proteomes" id="UP001370490"/>
    </source>
</evidence>
<feature type="region of interest" description="Disordered" evidence="1">
    <location>
        <begin position="1"/>
        <end position="28"/>
    </location>
</feature>
<keyword evidence="2" id="KW-1133">Transmembrane helix</keyword>
<protein>
    <recommendedName>
        <fullName evidence="5">ATG8-interacting protein 1</fullName>
    </recommendedName>
</protein>
<feature type="region of interest" description="Disordered" evidence="1">
    <location>
        <begin position="42"/>
        <end position="66"/>
    </location>
</feature>
<feature type="compositionally biased region" description="Basic and acidic residues" evidence="1">
    <location>
        <begin position="48"/>
        <end position="60"/>
    </location>
</feature>
<feature type="region of interest" description="Disordered" evidence="1">
    <location>
        <begin position="205"/>
        <end position="231"/>
    </location>
</feature>
<name>A0AAN8USG0_9MAGN</name>
<evidence type="ECO:0000313" key="3">
    <source>
        <dbReference type="EMBL" id="KAK6918364.1"/>
    </source>
</evidence>
<gene>
    <name evidence="3" type="ORF">RJ641_016786</name>
</gene>
<dbReference type="PANTHER" id="PTHR34797:SF1">
    <property type="entry name" value="ATG8-INTERACTING PROTEIN 2"/>
    <property type="match status" value="1"/>
</dbReference>
<sequence length="331" mass="36806">MEGDVGERKPSHGAEWEVDVGEGTPSRGAEWEVVQLTESTYAAAPGPKEIEVNDSDKEDMSSQDEAETSCAMLMSGHFVFPPIEHENLPLEPIGAEIQSAHGGEDVVTKPNVEEGVRSDEKDEENWKNIEGLNISVEFPGIQIFDEKGNGLSIHGKEFMEGTTLDALNLVDKEQNIFDASSYSSFHSETNIGGSTTYDENTVVSEPIEPTEPGLNFPMDTSHSPEPVKDDYDGSDLPCGAWWKRRVASLYAHAKETNTFWSVFIAAAVMGLVILGQQWQKDRWQVLQMRWQFNINDERLGKMLCPLTRFKDVILGGHRRGSFIRSSTSAEH</sequence>
<accession>A0AAN8USG0</accession>
<keyword evidence="2" id="KW-0472">Membrane</keyword>
<dbReference type="EMBL" id="JBAMMX010000022">
    <property type="protein sequence ID" value="KAK6918364.1"/>
    <property type="molecule type" value="Genomic_DNA"/>
</dbReference>
<proteinExistence type="predicted"/>
<keyword evidence="4" id="KW-1185">Reference proteome</keyword>
<evidence type="ECO:0000256" key="1">
    <source>
        <dbReference type="SAM" id="MobiDB-lite"/>
    </source>
</evidence>
<reference evidence="3 4" key="1">
    <citation type="submission" date="2023-12" db="EMBL/GenBank/DDBJ databases">
        <title>A high-quality genome assembly for Dillenia turbinata (Dilleniales).</title>
        <authorList>
            <person name="Chanderbali A."/>
        </authorList>
    </citation>
    <scope>NUCLEOTIDE SEQUENCE [LARGE SCALE GENOMIC DNA]</scope>
    <source>
        <strain evidence="3">LSX21</strain>
        <tissue evidence="3">Leaf</tissue>
    </source>
</reference>
<evidence type="ECO:0000256" key="2">
    <source>
        <dbReference type="SAM" id="Phobius"/>
    </source>
</evidence>
<dbReference type="InterPro" id="IPR040304">
    <property type="entry name" value="ATG8-IP-1/2"/>
</dbReference>
<dbReference type="PANTHER" id="PTHR34797">
    <property type="entry name" value="ATG8-INTERACTING PROTEIN 2"/>
    <property type="match status" value="1"/>
</dbReference>
<evidence type="ECO:0008006" key="5">
    <source>
        <dbReference type="Google" id="ProtNLM"/>
    </source>
</evidence>
<dbReference type="Proteomes" id="UP001370490">
    <property type="component" value="Unassembled WGS sequence"/>
</dbReference>
<organism evidence="3 4">
    <name type="scientific">Dillenia turbinata</name>
    <dbReference type="NCBI Taxonomy" id="194707"/>
    <lineage>
        <taxon>Eukaryota</taxon>
        <taxon>Viridiplantae</taxon>
        <taxon>Streptophyta</taxon>
        <taxon>Embryophyta</taxon>
        <taxon>Tracheophyta</taxon>
        <taxon>Spermatophyta</taxon>
        <taxon>Magnoliopsida</taxon>
        <taxon>eudicotyledons</taxon>
        <taxon>Gunneridae</taxon>
        <taxon>Pentapetalae</taxon>
        <taxon>Dilleniales</taxon>
        <taxon>Dilleniaceae</taxon>
        <taxon>Dillenia</taxon>
    </lineage>
</organism>
<feature type="compositionally biased region" description="Basic and acidic residues" evidence="1">
    <location>
        <begin position="1"/>
        <end position="15"/>
    </location>
</feature>